<dbReference type="Proteomes" id="UP000057981">
    <property type="component" value="Chromosome"/>
</dbReference>
<dbReference type="PROSITE" id="PS50088">
    <property type="entry name" value="ANK_REPEAT"/>
    <property type="match status" value="2"/>
</dbReference>
<gene>
    <name evidence="5" type="ORF">APS56_06385</name>
</gene>
<dbReference type="Pfam" id="PF12796">
    <property type="entry name" value="Ank_2"/>
    <property type="match status" value="1"/>
</dbReference>
<evidence type="ECO:0000256" key="1">
    <source>
        <dbReference type="ARBA" id="ARBA00022737"/>
    </source>
</evidence>
<feature type="repeat" description="ANK" evidence="3">
    <location>
        <begin position="69"/>
        <end position="101"/>
    </location>
</feature>
<dbReference type="Gene3D" id="1.25.40.20">
    <property type="entry name" value="Ankyrin repeat-containing domain"/>
    <property type="match status" value="1"/>
</dbReference>
<dbReference type="PANTHER" id="PTHR24171">
    <property type="entry name" value="ANKYRIN REPEAT DOMAIN-CONTAINING PROTEIN 39-RELATED"/>
    <property type="match status" value="1"/>
</dbReference>
<keyword evidence="4" id="KW-0732">Signal</keyword>
<dbReference type="AlphaFoldDB" id="A0A0P0CWA6"/>
<keyword evidence="6" id="KW-1185">Reference proteome</keyword>
<name>A0A0P0CWA6_9FLAO</name>
<feature type="chain" id="PRO_5006042979" evidence="4">
    <location>
        <begin position="22"/>
        <end position="129"/>
    </location>
</feature>
<evidence type="ECO:0000313" key="6">
    <source>
        <dbReference type="Proteomes" id="UP000057981"/>
    </source>
</evidence>
<evidence type="ECO:0000256" key="4">
    <source>
        <dbReference type="SAM" id="SignalP"/>
    </source>
</evidence>
<keyword evidence="1" id="KW-0677">Repeat</keyword>
<dbReference type="SMART" id="SM00248">
    <property type="entry name" value="ANK"/>
    <property type="match status" value="2"/>
</dbReference>
<evidence type="ECO:0000256" key="3">
    <source>
        <dbReference type="PROSITE-ProRule" id="PRU00023"/>
    </source>
</evidence>
<dbReference type="InterPro" id="IPR002110">
    <property type="entry name" value="Ankyrin_rpt"/>
</dbReference>
<dbReference type="InterPro" id="IPR036770">
    <property type="entry name" value="Ankyrin_rpt-contain_sf"/>
</dbReference>
<evidence type="ECO:0000313" key="5">
    <source>
        <dbReference type="EMBL" id="ALJ04773.1"/>
    </source>
</evidence>
<reference evidence="5 6" key="1">
    <citation type="submission" date="2015-10" db="EMBL/GenBank/DDBJ databases">
        <authorList>
            <person name="Gilbert D.G."/>
        </authorList>
    </citation>
    <scope>NUCLEOTIDE SEQUENCE [LARGE SCALE GENOMIC DNA]</scope>
    <source>
        <strain evidence="6">HZ-22</strain>
    </source>
</reference>
<sequence length="129" mass="13946">MKKTIVITSMALCLSFVTVNAKVSSSFSNSFIETIIPKVSPFCISIAKGDIETVKKLIELGSDVNQKSNGMTPIMYAAKFNRTDILKLLISKGAKLNMKSDTGKTALDYAKLHKATDAAVILEDALSKD</sequence>
<feature type="signal peptide" evidence="4">
    <location>
        <begin position="1"/>
        <end position="21"/>
    </location>
</feature>
<organism evidence="5 6">
    <name type="scientific">Pseudalgibacter alginicilyticus</name>
    <dbReference type="NCBI Taxonomy" id="1736674"/>
    <lineage>
        <taxon>Bacteria</taxon>
        <taxon>Pseudomonadati</taxon>
        <taxon>Bacteroidota</taxon>
        <taxon>Flavobacteriia</taxon>
        <taxon>Flavobacteriales</taxon>
        <taxon>Flavobacteriaceae</taxon>
        <taxon>Pseudalgibacter</taxon>
    </lineage>
</organism>
<dbReference type="PROSITE" id="PS50297">
    <property type="entry name" value="ANK_REP_REGION"/>
    <property type="match status" value="1"/>
</dbReference>
<proteinExistence type="predicted"/>
<feature type="repeat" description="ANK" evidence="3">
    <location>
        <begin position="37"/>
        <end position="69"/>
    </location>
</feature>
<accession>A0A0P0CWA6</accession>
<dbReference type="STRING" id="1736674.APS56_06385"/>
<protein>
    <submittedName>
        <fullName evidence="5">Uncharacterized protein</fullName>
    </submittedName>
</protein>
<evidence type="ECO:0000256" key="2">
    <source>
        <dbReference type="ARBA" id="ARBA00023043"/>
    </source>
</evidence>
<dbReference type="SUPFAM" id="SSF48403">
    <property type="entry name" value="Ankyrin repeat"/>
    <property type="match status" value="1"/>
</dbReference>
<dbReference type="EMBL" id="CP012898">
    <property type="protein sequence ID" value="ALJ04773.1"/>
    <property type="molecule type" value="Genomic_DNA"/>
</dbReference>
<keyword evidence="2 3" id="KW-0040">ANK repeat</keyword>
<dbReference type="RefSeq" id="WP_054726182.1">
    <property type="nucleotide sequence ID" value="NZ_CP012898.1"/>
</dbReference>
<dbReference type="KEGG" id="ahz:APS56_06385"/>
<dbReference type="OrthoDB" id="1374157at2"/>